<protein>
    <submittedName>
        <fullName evidence="1">Uncharacterized protein</fullName>
    </submittedName>
</protein>
<name>W8F4W7_9BACT</name>
<dbReference type="AlphaFoldDB" id="W8F4W7"/>
<reference evidence="1 2" key="1">
    <citation type="submission" date="2014-01" db="EMBL/GenBank/DDBJ databases">
        <title>Complete genome sequence of ionizing-radiation resistance bacterium Hymenobacter swuensis DY53.</title>
        <authorList>
            <person name="Jung J.-H."/>
            <person name="Jeong S.-W."/>
            <person name="Joe M.-H."/>
            <person name="Cho y.-j."/>
            <person name="Kim M.-K."/>
            <person name="Lim S.-Y."/>
        </authorList>
    </citation>
    <scope>NUCLEOTIDE SEQUENCE [LARGE SCALE GENOMIC DNA]</scope>
    <source>
        <strain evidence="1 2">DY53</strain>
    </source>
</reference>
<dbReference type="HOGENOM" id="CLU_3290861_0_0_10"/>
<dbReference type="STRING" id="1227739.Hsw_3477"/>
<organism evidence="1 2">
    <name type="scientific">Hymenobacter swuensis DY53</name>
    <dbReference type="NCBI Taxonomy" id="1227739"/>
    <lineage>
        <taxon>Bacteria</taxon>
        <taxon>Pseudomonadati</taxon>
        <taxon>Bacteroidota</taxon>
        <taxon>Cytophagia</taxon>
        <taxon>Cytophagales</taxon>
        <taxon>Hymenobacteraceae</taxon>
        <taxon>Hymenobacter</taxon>
    </lineage>
</organism>
<dbReference type="Proteomes" id="UP000019423">
    <property type="component" value="Chromosome"/>
</dbReference>
<accession>W8F4W7</accession>
<evidence type="ECO:0000313" key="1">
    <source>
        <dbReference type="EMBL" id="AHJ99072.1"/>
    </source>
</evidence>
<dbReference type="KEGG" id="hsw:Hsw_3477"/>
<gene>
    <name evidence="1" type="ORF">Hsw_3477</name>
</gene>
<dbReference type="EMBL" id="CP007145">
    <property type="protein sequence ID" value="AHJ99072.1"/>
    <property type="molecule type" value="Genomic_DNA"/>
</dbReference>
<sequence>MLFRPDYYRCQHHRQHFRKPTEVQKNHSLGVALFVDNQVN</sequence>
<proteinExistence type="predicted"/>
<keyword evidence="2" id="KW-1185">Reference proteome</keyword>
<evidence type="ECO:0000313" key="2">
    <source>
        <dbReference type="Proteomes" id="UP000019423"/>
    </source>
</evidence>